<reference evidence="1 2" key="1">
    <citation type="journal article" date="2016" name="Front. Microbiol.">
        <title>Genomic Resource of Rice Seed Associated Bacteria.</title>
        <authorList>
            <person name="Midha S."/>
            <person name="Bansal K."/>
            <person name="Sharma S."/>
            <person name="Kumar N."/>
            <person name="Patil P.P."/>
            <person name="Chaudhry V."/>
            <person name="Patil P.B."/>
        </authorList>
    </citation>
    <scope>NUCLEOTIDE SEQUENCE [LARGE SCALE GENOMIC DNA]</scope>
    <source>
        <strain evidence="1 2">RSA11</strain>
    </source>
</reference>
<sequence length="84" mass="10033">MKMKCEICGTETNNQVSYLELDTWEFNSLNKEAKDFYPICFDCFDKHTNQFIDQEMDLELRKKRSQMVNKEVEAEIEAILEVEN</sequence>
<dbReference type="AlphaFoldDB" id="A0AAW3MDS9"/>
<protein>
    <recommendedName>
        <fullName evidence="3">Phage protein</fullName>
    </recommendedName>
</protein>
<accession>A0AAW3MDS9</accession>
<evidence type="ECO:0000313" key="2">
    <source>
        <dbReference type="Proteomes" id="UP000072605"/>
    </source>
</evidence>
<name>A0AAW3MDS9_9BACL</name>
<dbReference type="Proteomes" id="UP000072605">
    <property type="component" value="Unassembled WGS sequence"/>
</dbReference>
<organism evidence="1 2">
    <name type="scientific">Exiguobacterium indicum</name>
    <dbReference type="NCBI Taxonomy" id="296995"/>
    <lineage>
        <taxon>Bacteria</taxon>
        <taxon>Bacillati</taxon>
        <taxon>Bacillota</taxon>
        <taxon>Bacilli</taxon>
        <taxon>Bacillales</taxon>
        <taxon>Bacillales Family XII. Incertae Sedis</taxon>
        <taxon>Exiguobacterium</taxon>
    </lineage>
</organism>
<proteinExistence type="predicted"/>
<gene>
    <name evidence="1" type="ORF">RSA11_05390</name>
</gene>
<evidence type="ECO:0008006" key="3">
    <source>
        <dbReference type="Google" id="ProtNLM"/>
    </source>
</evidence>
<comment type="caution">
    <text evidence="1">The sequence shown here is derived from an EMBL/GenBank/DDBJ whole genome shotgun (WGS) entry which is preliminary data.</text>
</comment>
<dbReference type="EMBL" id="LDQV01000014">
    <property type="protein sequence ID" value="KTR27419.1"/>
    <property type="molecule type" value="Genomic_DNA"/>
</dbReference>
<evidence type="ECO:0000313" key="1">
    <source>
        <dbReference type="EMBL" id="KTR27419.1"/>
    </source>
</evidence>